<evidence type="ECO:0000313" key="3">
    <source>
        <dbReference type="Proteomes" id="UP000271098"/>
    </source>
</evidence>
<dbReference type="Gene3D" id="2.30.29.30">
    <property type="entry name" value="Pleckstrin-homology domain (PH domain)/Phosphotyrosine-binding domain (PTB)"/>
    <property type="match status" value="1"/>
</dbReference>
<dbReference type="PANTHER" id="PTHR23280:SF27">
    <property type="entry name" value="TYROSINE-PROTEIN PHOSPHATASE NON-RECEPTOR TYPE"/>
    <property type="match status" value="1"/>
</dbReference>
<dbReference type="Pfam" id="PF09380">
    <property type="entry name" value="FERM_C"/>
    <property type="match status" value="1"/>
</dbReference>
<dbReference type="OrthoDB" id="5854685at2759"/>
<reference evidence="2 3" key="2">
    <citation type="submission" date="2018-11" db="EMBL/GenBank/DDBJ databases">
        <authorList>
            <consortium name="Pathogen Informatics"/>
        </authorList>
    </citation>
    <scope>NUCLEOTIDE SEQUENCE [LARGE SCALE GENOMIC DNA]</scope>
</reference>
<dbReference type="PANTHER" id="PTHR23280">
    <property type="entry name" value="4.1 G PROTEIN"/>
    <property type="match status" value="1"/>
</dbReference>
<feature type="domain" description="FERM C-terminal PH-like" evidence="1">
    <location>
        <begin position="3"/>
        <end position="37"/>
    </location>
</feature>
<evidence type="ECO:0000313" key="2">
    <source>
        <dbReference type="EMBL" id="VDK37870.1"/>
    </source>
</evidence>
<proteinExistence type="predicted"/>
<gene>
    <name evidence="2" type="ORF">GPUH_LOCUS3106</name>
</gene>
<name>A0A183D315_9BILA</name>
<keyword evidence="3" id="KW-1185">Reference proteome</keyword>
<dbReference type="Proteomes" id="UP000271098">
    <property type="component" value="Unassembled WGS sequence"/>
</dbReference>
<dbReference type="SUPFAM" id="SSF50729">
    <property type="entry name" value="PH domain-like"/>
    <property type="match status" value="1"/>
</dbReference>
<evidence type="ECO:0000313" key="4">
    <source>
        <dbReference type="WBParaSite" id="GPUH_0000311101-mRNA-1"/>
    </source>
</evidence>
<dbReference type="AlphaFoldDB" id="A0A183D315"/>
<evidence type="ECO:0000259" key="1">
    <source>
        <dbReference type="Pfam" id="PF09380"/>
    </source>
</evidence>
<reference evidence="4" key="1">
    <citation type="submission" date="2016-06" db="UniProtKB">
        <authorList>
            <consortium name="WormBaseParasite"/>
        </authorList>
    </citation>
    <scope>IDENTIFICATION</scope>
</reference>
<dbReference type="InterPro" id="IPR011993">
    <property type="entry name" value="PH-like_dom_sf"/>
</dbReference>
<dbReference type="EMBL" id="UYRT01005076">
    <property type="protein sequence ID" value="VDK37870.1"/>
    <property type="molecule type" value="Genomic_DNA"/>
</dbReference>
<sequence>MEEDTVMIFDIGNPESCKALWKSCIEHHTFFRLIAPPAAPPKSIFNIGSRFRYRVTAATVHHLLKQHL</sequence>
<protein>
    <submittedName>
        <fullName evidence="4">FERM_C domain-containing protein</fullName>
    </submittedName>
</protein>
<dbReference type="GO" id="GO:0031032">
    <property type="term" value="P:actomyosin structure organization"/>
    <property type="evidence" value="ECO:0007669"/>
    <property type="project" value="TreeGrafter"/>
</dbReference>
<organism evidence="4">
    <name type="scientific">Gongylonema pulchrum</name>
    <dbReference type="NCBI Taxonomy" id="637853"/>
    <lineage>
        <taxon>Eukaryota</taxon>
        <taxon>Metazoa</taxon>
        <taxon>Ecdysozoa</taxon>
        <taxon>Nematoda</taxon>
        <taxon>Chromadorea</taxon>
        <taxon>Rhabditida</taxon>
        <taxon>Spirurina</taxon>
        <taxon>Spiruromorpha</taxon>
        <taxon>Spiruroidea</taxon>
        <taxon>Gongylonematidae</taxon>
        <taxon>Gongylonema</taxon>
    </lineage>
</organism>
<dbReference type="GO" id="GO:0005856">
    <property type="term" value="C:cytoskeleton"/>
    <property type="evidence" value="ECO:0007669"/>
    <property type="project" value="TreeGrafter"/>
</dbReference>
<dbReference type="WBParaSite" id="GPUH_0000311101-mRNA-1">
    <property type="protein sequence ID" value="GPUH_0000311101-mRNA-1"/>
    <property type="gene ID" value="GPUH_0000311101"/>
</dbReference>
<accession>A0A183D315</accession>
<dbReference type="InterPro" id="IPR018980">
    <property type="entry name" value="FERM_PH-like_C"/>
</dbReference>